<dbReference type="Gene3D" id="1.10.10.160">
    <property type="match status" value="1"/>
</dbReference>
<evidence type="ECO:0000259" key="13">
    <source>
        <dbReference type="PROSITE" id="PS51198"/>
    </source>
</evidence>
<dbReference type="AlphaFoldDB" id="A0AA44Y2U3"/>
<evidence type="ECO:0000313" key="15">
    <source>
        <dbReference type="EMBL" id="PRH42969.1"/>
    </source>
</evidence>
<dbReference type="Gene3D" id="1.10.486.10">
    <property type="entry name" value="PCRA, domain 4"/>
    <property type="match status" value="1"/>
</dbReference>
<dbReference type="CDD" id="cd17932">
    <property type="entry name" value="DEXQc_UvrD"/>
    <property type="match status" value="1"/>
</dbReference>
<comment type="catalytic activity">
    <reaction evidence="8">
        <text>Couples ATP hydrolysis with the unwinding of duplex DNA by translocating in the 3'-5' direction.</text>
        <dbReference type="EC" id="5.6.2.4"/>
    </reaction>
</comment>
<evidence type="ECO:0000256" key="7">
    <source>
        <dbReference type="ARBA" id="ARBA00023235"/>
    </source>
</evidence>
<feature type="domain" description="UvrD-like helicase C-terminal" evidence="14">
    <location>
        <begin position="259"/>
        <end position="507"/>
    </location>
</feature>
<dbReference type="PROSITE" id="PS51198">
    <property type="entry name" value="UVRD_HELICASE_ATP_BIND"/>
    <property type="match status" value="1"/>
</dbReference>
<evidence type="ECO:0000256" key="8">
    <source>
        <dbReference type="ARBA" id="ARBA00034617"/>
    </source>
</evidence>
<evidence type="ECO:0000256" key="3">
    <source>
        <dbReference type="ARBA" id="ARBA00022801"/>
    </source>
</evidence>
<keyword evidence="6" id="KW-0238">DNA-binding</keyword>
<dbReference type="GO" id="GO:0016787">
    <property type="term" value="F:hydrolase activity"/>
    <property type="evidence" value="ECO:0007669"/>
    <property type="project" value="UniProtKB-UniRule"/>
</dbReference>
<proteinExistence type="inferred from homology"/>
<dbReference type="EMBL" id="PVHK01000051">
    <property type="protein sequence ID" value="PRH42969.1"/>
    <property type="molecule type" value="Genomic_DNA"/>
</dbReference>
<dbReference type="InterPro" id="IPR014016">
    <property type="entry name" value="UvrD-like_ATP-bd"/>
</dbReference>
<dbReference type="PANTHER" id="PTHR11070:SF2">
    <property type="entry name" value="ATP-DEPENDENT DNA HELICASE SRS2"/>
    <property type="match status" value="1"/>
</dbReference>
<evidence type="ECO:0000256" key="2">
    <source>
        <dbReference type="ARBA" id="ARBA00022741"/>
    </source>
</evidence>
<comment type="catalytic activity">
    <reaction evidence="11">
        <text>ATP + H2O = ADP + phosphate + H(+)</text>
        <dbReference type="Rhea" id="RHEA:13065"/>
        <dbReference type="ChEBI" id="CHEBI:15377"/>
        <dbReference type="ChEBI" id="CHEBI:15378"/>
        <dbReference type="ChEBI" id="CHEBI:30616"/>
        <dbReference type="ChEBI" id="CHEBI:43474"/>
        <dbReference type="ChEBI" id="CHEBI:456216"/>
        <dbReference type="EC" id="5.6.2.4"/>
    </reaction>
</comment>
<dbReference type="InterPro" id="IPR027417">
    <property type="entry name" value="P-loop_NTPase"/>
</dbReference>
<dbReference type="GO" id="GO:0005524">
    <property type="term" value="F:ATP binding"/>
    <property type="evidence" value="ECO:0007669"/>
    <property type="project" value="UniProtKB-UniRule"/>
</dbReference>
<accession>A0AA44Y2U3</accession>
<dbReference type="PANTHER" id="PTHR11070">
    <property type="entry name" value="UVRD / RECB / PCRA DNA HELICASE FAMILY MEMBER"/>
    <property type="match status" value="1"/>
</dbReference>
<evidence type="ECO:0000259" key="14">
    <source>
        <dbReference type="PROSITE" id="PS51217"/>
    </source>
</evidence>
<dbReference type="Gene3D" id="3.40.50.300">
    <property type="entry name" value="P-loop containing nucleotide triphosphate hydrolases"/>
    <property type="match status" value="2"/>
</dbReference>
<organism evidence="15 16">
    <name type="scientific">Burkholderia vietnamiensis</name>
    <dbReference type="NCBI Taxonomy" id="60552"/>
    <lineage>
        <taxon>Bacteria</taxon>
        <taxon>Pseudomonadati</taxon>
        <taxon>Pseudomonadota</taxon>
        <taxon>Betaproteobacteria</taxon>
        <taxon>Burkholderiales</taxon>
        <taxon>Burkholderiaceae</taxon>
        <taxon>Burkholderia</taxon>
        <taxon>Burkholderia cepacia complex</taxon>
    </lineage>
</organism>
<dbReference type="SUPFAM" id="SSF52540">
    <property type="entry name" value="P-loop containing nucleoside triphosphate hydrolases"/>
    <property type="match status" value="1"/>
</dbReference>
<feature type="domain" description="UvrD-like helicase ATP-binding" evidence="13">
    <location>
        <begin position="2"/>
        <end position="258"/>
    </location>
</feature>
<dbReference type="GO" id="GO:0043138">
    <property type="term" value="F:3'-5' DNA helicase activity"/>
    <property type="evidence" value="ECO:0007669"/>
    <property type="project" value="UniProtKB-EC"/>
</dbReference>
<dbReference type="RefSeq" id="WP_059896591.1">
    <property type="nucleotide sequence ID" value="NZ_CADFFA010000024.1"/>
</dbReference>
<dbReference type="PROSITE" id="PS51217">
    <property type="entry name" value="UVRD_HELICASE_CTER"/>
    <property type="match status" value="1"/>
</dbReference>
<evidence type="ECO:0000256" key="6">
    <source>
        <dbReference type="ARBA" id="ARBA00023125"/>
    </source>
</evidence>
<dbReference type="Proteomes" id="UP000237632">
    <property type="component" value="Unassembled WGS sequence"/>
</dbReference>
<name>A0AA44Y2U3_BURVI</name>
<dbReference type="InterPro" id="IPR000212">
    <property type="entry name" value="DNA_helicase_UvrD/REP"/>
</dbReference>
<protein>
    <recommendedName>
        <fullName evidence="9">DNA 3'-5' helicase</fullName>
        <ecNumber evidence="9">5.6.2.4</ecNumber>
    </recommendedName>
    <alternativeName>
        <fullName evidence="10">DNA 3'-5' helicase II</fullName>
    </alternativeName>
</protein>
<dbReference type="Pfam" id="PF00580">
    <property type="entry name" value="UvrD-helicase"/>
    <property type="match status" value="1"/>
</dbReference>
<keyword evidence="2 12" id="KW-0547">Nucleotide-binding</keyword>
<dbReference type="InterPro" id="IPR014017">
    <property type="entry name" value="DNA_helicase_UvrD-like_C"/>
</dbReference>
<dbReference type="EC" id="5.6.2.4" evidence="9"/>
<feature type="binding site" evidence="12">
    <location>
        <begin position="23"/>
        <end position="30"/>
    </location>
    <ligand>
        <name>ATP</name>
        <dbReference type="ChEBI" id="CHEBI:30616"/>
    </ligand>
</feature>
<evidence type="ECO:0000256" key="5">
    <source>
        <dbReference type="ARBA" id="ARBA00022840"/>
    </source>
</evidence>
<evidence type="ECO:0000313" key="16">
    <source>
        <dbReference type="Proteomes" id="UP000237632"/>
    </source>
</evidence>
<evidence type="ECO:0000256" key="10">
    <source>
        <dbReference type="ARBA" id="ARBA00034923"/>
    </source>
</evidence>
<dbReference type="GO" id="GO:0000725">
    <property type="term" value="P:recombinational repair"/>
    <property type="evidence" value="ECO:0007669"/>
    <property type="project" value="TreeGrafter"/>
</dbReference>
<dbReference type="InterPro" id="IPR013986">
    <property type="entry name" value="DExx_box_DNA_helicase_dom_sf"/>
</dbReference>
<keyword evidence="5 12" id="KW-0067">ATP-binding</keyword>
<evidence type="ECO:0000256" key="11">
    <source>
        <dbReference type="ARBA" id="ARBA00048988"/>
    </source>
</evidence>
<gene>
    <name evidence="15" type="ORF">C6T65_07400</name>
</gene>
<evidence type="ECO:0000256" key="4">
    <source>
        <dbReference type="ARBA" id="ARBA00022806"/>
    </source>
</evidence>
<comment type="similarity">
    <text evidence="1">Belongs to the helicase family. UvrD subfamily.</text>
</comment>
<reference evidence="15 16" key="1">
    <citation type="submission" date="2018-03" db="EMBL/GenBank/DDBJ databases">
        <authorList>
            <person name="Nguyen K."/>
            <person name="Fouts D."/>
            <person name="Sutton G."/>
        </authorList>
    </citation>
    <scope>NUCLEOTIDE SEQUENCE [LARGE SCALE GENOMIC DNA]</scope>
    <source>
        <strain evidence="15 16">AU3578</strain>
    </source>
</reference>
<dbReference type="Pfam" id="PF13361">
    <property type="entry name" value="UvrD_C"/>
    <property type="match status" value="2"/>
</dbReference>
<keyword evidence="3 12" id="KW-0378">Hydrolase</keyword>
<keyword evidence="7" id="KW-0413">Isomerase</keyword>
<evidence type="ECO:0000256" key="12">
    <source>
        <dbReference type="PROSITE-ProRule" id="PRU00560"/>
    </source>
</evidence>
<sequence length="568" mass="63164">MLDELNPQQREVALLRRHCLAIACPGAGKTKTIAAKAARLLDDPTAMVGAVTFSKDAAVELRDRILAVAGPGAKRRLIAGTFHSLAFRQLGQPGRERRDIASDGDRLGMLGRVIVELGLDWKVEEAVPIIERIKTNFGQVEAGTSDAQLYNAYQDALERNGKIDFQDMLRLAVAGMESNEIRPYSFTDLLVDEFQDTDPLQYRWVELHARAGAHVTVVGDDDQSIYGFRAALGYRGMERFAGTFDAQKIVLGSNYRCRAEILSAADRVIRNNADRIPKVLRAERGEGGGVGSQRFEDEYADAVAAVEALRPVLAAGKSCAVLARTNRILDPIEAVCRSHGVPYYRASGGSVLNRPQGALMCNLLEIVEGRKQNGVDAVLAHMGMRSHDLAMLHRDMGAEFVQRQKKDLVALGLSEDTATAYRAFMKRLAEWQSLCEREFYSLALEGVFEWMMSYAKGDQAIRAIQGTYDVISRLNGLFSERIDFLKRDNNKPVDGALVLTTMHSSKGLEWDHVWISRAEEGVVPDEKSPESEERRLFYVAMTRARDRLVISTIKKNPVSRFVIESKID</sequence>
<dbReference type="GO" id="GO:0003677">
    <property type="term" value="F:DNA binding"/>
    <property type="evidence" value="ECO:0007669"/>
    <property type="project" value="UniProtKB-KW"/>
</dbReference>
<evidence type="ECO:0000256" key="9">
    <source>
        <dbReference type="ARBA" id="ARBA00034808"/>
    </source>
</evidence>
<keyword evidence="4 12" id="KW-0347">Helicase</keyword>
<comment type="caution">
    <text evidence="15">The sequence shown here is derived from an EMBL/GenBank/DDBJ whole genome shotgun (WGS) entry which is preliminary data.</text>
</comment>
<evidence type="ECO:0000256" key="1">
    <source>
        <dbReference type="ARBA" id="ARBA00009922"/>
    </source>
</evidence>